<dbReference type="EMBL" id="BARS01031077">
    <property type="protein sequence ID" value="GAG27787.1"/>
    <property type="molecule type" value="Genomic_DNA"/>
</dbReference>
<organism evidence="1">
    <name type="scientific">marine sediment metagenome</name>
    <dbReference type="NCBI Taxonomy" id="412755"/>
    <lineage>
        <taxon>unclassified sequences</taxon>
        <taxon>metagenomes</taxon>
        <taxon>ecological metagenomes</taxon>
    </lineage>
</organism>
<sequence length="67" mass="7666">MGEDMPVEAVDYLLKNNLPGEIFNSYDHGSYLIYRLYPERKVYIDGRIAMYGESLAKELTGLSDAKM</sequence>
<comment type="caution">
    <text evidence="1">The sequence shown here is derived from an EMBL/GenBank/DDBJ whole genome shotgun (WGS) entry which is preliminary data.</text>
</comment>
<accession>X0WX50</accession>
<protein>
    <submittedName>
        <fullName evidence="1">Uncharacterized protein</fullName>
    </submittedName>
</protein>
<evidence type="ECO:0000313" key="1">
    <source>
        <dbReference type="EMBL" id="GAG27787.1"/>
    </source>
</evidence>
<name>X0WX50_9ZZZZ</name>
<proteinExistence type="predicted"/>
<feature type="non-terminal residue" evidence="1">
    <location>
        <position position="67"/>
    </location>
</feature>
<dbReference type="AlphaFoldDB" id="X0WX50"/>
<gene>
    <name evidence="1" type="ORF">S01H1_48392</name>
</gene>
<reference evidence="1" key="1">
    <citation type="journal article" date="2014" name="Front. Microbiol.">
        <title>High frequency of phylogenetically diverse reductive dehalogenase-homologous genes in deep subseafloor sedimentary metagenomes.</title>
        <authorList>
            <person name="Kawai M."/>
            <person name="Futagami T."/>
            <person name="Toyoda A."/>
            <person name="Takaki Y."/>
            <person name="Nishi S."/>
            <person name="Hori S."/>
            <person name="Arai W."/>
            <person name="Tsubouchi T."/>
            <person name="Morono Y."/>
            <person name="Uchiyama I."/>
            <person name="Ito T."/>
            <person name="Fujiyama A."/>
            <person name="Inagaki F."/>
            <person name="Takami H."/>
        </authorList>
    </citation>
    <scope>NUCLEOTIDE SEQUENCE</scope>
    <source>
        <strain evidence="1">Expedition CK06-06</strain>
    </source>
</reference>